<evidence type="ECO:0000259" key="2">
    <source>
        <dbReference type="PROSITE" id="PS50106"/>
    </source>
</evidence>
<accession>A0ABD2QER7</accession>
<dbReference type="SMART" id="SM00228">
    <property type="entry name" value="PDZ"/>
    <property type="match status" value="1"/>
</dbReference>
<comment type="caution">
    <text evidence="3">The sequence shown here is derived from an EMBL/GenBank/DDBJ whole genome shotgun (WGS) entry which is preliminary data.</text>
</comment>
<sequence>MSSSGLTNLKWINNLECDFDKSFMQLENLLRAFNLSETEVLTIRKHLSMMASSFSHVLQRAQAQIKGLEHDNEVINAEKLFAENELQDTILNFHRSQLETLDDSTNKDTIKAKLSYFIPKTILGPLHCKSTNLDRFKKQDKQLKQKRNATIGEFRLRACLELIRKENRSLNKYISSIQNELYGARLASKYLDKELAGRIQQIQLLNQKISAPDHEKLWNTLESEIYLHRHKSVSRACRVRKNHGSTNKVVCNSLRKIIIERKPSESLGISITGGLEHGVPIMISEIVPGHVVSNYGLLFVGDALLAVNGIDLRDKFHAQAVKILSSLQIGFPLFDLNSTEELSLSGYAARNQNYFIPPAIKYPHCDLSPSKPQLVLGTCTASSSLL</sequence>
<reference evidence="3 4" key="1">
    <citation type="submission" date="2024-11" db="EMBL/GenBank/DDBJ databases">
        <title>Adaptive evolution of stress response genes in parasites aligns with host niche diversity.</title>
        <authorList>
            <person name="Hahn C."/>
            <person name="Resl P."/>
        </authorList>
    </citation>
    <scope>NUCLEOTIDE SEQUENCE [LARGE SCALE GENOMIC DNA]</scope>
    <source>
        <strain evidence="3">EGGRZ-B1_66</strain>
        <tissue evidence="3">Body</tissue>
    </source>
</reference>
<dbReference type="PANTHER" id="PTHR16528:SF2">
    <property type="entry name" value="GOLGI-ASSOCIATED PDZ AND COILED-COIL MOTIF-CONTAINING PROTEIN"/>
    <property type="match status" value="1"/>
</dbReference>
<dbReference type="Proteomes" id="UP001626550">
    <property type="component" value="Unassembled WGS sequence"/>
</dbReference>
<keyword evidence="1" id="KW-0175">Coiled coil</keyword>
<evidence type="ECO:0000313" key="3">
    <source>
        <dbReference type="EMBL" id="KAL3317722.1"/>
    </source>
</evidence>
<feature type="coiled-coil region" evidence="1">
    <location>
        <begin position="58"/>
        <end position="85"/>
    </location>
</feature>
<dbReference type="InterPro" id="IPR038879">
    <property type="entry name" value="GOPC"/>
</dbReference>
<dbReference type="EMBL" id="JBJKFK010000339">
    <property type="protein sequence ID" value="KAL3317722.1"/>
    <property type="molecule type" value="Genomic_DNA"/>
</dbReference>
<dbReference type="PROSITE" id="PS50106">
    <property type="entry name" value="PDZ"/>
    <property type="match status" value="1"/>
</dbReference>
<dbReference type="SUPFAM" id="SSF50156">
    <property type="entry name" value="PDZ domain-like"/>
    <property type="match status" value="1"/>
</dbReference>
<dbReference type="PANTHER" id="PTHR16528">
    <property type="entry name" value="GOLGI-ASSOCIATED PDZ AND COILED-COIL MOTIF-CONTAINING"/>
    <property type="match status" value="1"/>
</dbReference>
<keyword evidence="4" id="KW-1185">Reference proteome</keyword>
<name>A0ABD2QER7_9PLAT</name>
<evidence type="ECO:0000256" key="1">
    <source>
        <dbReference type="SAM" id="Coils"/>
    </source>
</evidence>
<feature type="domain" description="PDZ" evidence="2">
    <location>
        <begin position="256"/>
        <end position="324"/>
    </location>
</feature>
<dbReference type="InterPro" id="IPR036034">
    <property type="entry name" value="PDZ_sf"/>
</dbReference>
<organism evidence="3 4">
    <name type="scientific">Cichlidogyrus casuarinus</name>
    <dbReference type="NCBI Taxonomy" id="1844966"/>
    <lineage>
        <taxon>Eukaryota</taxon>
        <taxon>Metazoa</taxon>
        <taxon>Spiralia</taxon>
        <taxon>Lophotrochozoa</taxon>
        <taxon>Platyhelminthes</taxon>
        <taxon>Monogenea</taxon>
        <taxon>Monopisthocotylea</taxon>
        <taxon>Dactylogyridea</taxon>
        <taxon>Ancyrocephalidae</taxon>
        <taxon>Cichlidogyrus</taxon>
    </lineage>
</organism>
<dbReference type="Gene3D" id="2.30.42.10">
    <property type="match status" value="1"/>
</dbReference>
<evidence type="ECO:0000313" key="4">
    <source>
        <dbReference type="Proteomes" id="UP001626550"/>
    </source>
</evidence>
<proteinExistence type="predicted"/>
<protein>
    <recommendedName>
        <fullName evidence="2">PDZ domain-containing protein</fullName>
    </recommendedName>
</protein>
<gene>
    <name evidence="3" type="ORF">Ciccas_003615</name>
</gene>
<dbReference type="Pfam" id="PF00595">
    <property type="entry name" value="PDZ"/>
    <property type="match status" value="1"/>
</dbReference>
<dbReference type="AlphaFoldDB" id="A0ABD2QER7"/>
<dbReference type="InterPro" id="IPR001478">
    <property type="entry name" value="PDZ"/>
</dbReference>